<sequence>MSFDEEWNRLVAEAGRRREVQTRLASAKGDAPGGTGLENADFGLDDGPVRSKASGIRTVNAEARSKSKLADAQAAGKSHPGWFAGAASDERVEAWQHQLHKLGDLVEDAADGLTKAMDQQIGHDRSMAARLRASARWLEGA</sequence>
<reference evidence="2 3" key="1">
    <citation type="journal article" date="2019" name="Int. J. Syst. Evol. Microbiol.">
        <title>The Global Catalogue of Microorganisms (GCM) 10K type strain sequencing project: providing services to taxonomists for standard genome sequencing and annotation.</title>
        <authorList>
            <consortium name="The Broad Institute Genomics Platform"/>
            <consortium name="The Broad Institute Genome Sequencing Center for Infectious Disease"/>
            <person name="Wu L."/>
            <person name="Ma J."/>
        </authorList>
    </citation>
    <scope>NUCLEOTIDE SEQUENCE [LARGE SCALE GENOMIC DNA]</scope>
    <source>
        <strain evidence="2 3">JCM 6921</strain>
    </source>
</reference>
<gene>
    <name evidence="2" type="ORF">GCM10010420_24360</name>
</gene>
<evidence type="ECO:0000313" key="2">
    <source>
        <dbReference type="EMBL" id="GAA2397492.1"/>
    </source>
</evidence>
<keyword evidence="3" id="KW-1185">Reference proteome</keyword>
<dbReference type="EMBL" id="BAAATJ010000009">
    <property type="protein sequence ID" value="GAA2397492.1"/>
    <property type="molecule type" value="Genomic_DNA"/>
</dbReference>
<accession>A0ABN3I8A2</accession>
<evidence type="ECO:0000256" key="1">
    <source>
        <dbReference type="SAM" id="MobiDB-lite"/>
    </source>
</evidence>
<proteinExistence type="predicted"/>
<name>A0ABN3I8A2_9ACTN</name>
<feature type="region of interest" description="Disordered" evidence="1">
    <location>
        <begin position="18"/>
        <end position="49"/>
    </location>
</feature>
<evidence type="ECO:0000313" key="3">
    <source>
        <dbReference type="Proteomes" id="UP001500058"/>
    </source>
</evidence>
<protein>
    <submittedName>
        <fullName evidence="2">Uncharacterized protein</fullName>
    </submittedName>
</protein>
<dbReference type="RefSeq" id="WP_344630972.1">
    <property type="nucleotide sequence ID" value="NZ_BAAATJ010000009.1"/>
</dbReference>
<organism evidence="2 3">
    <name type="scientific">Streptomyces glaucosporus</name>
    <dbReference type="NCBI Taxonomy" id="284044"/>
    <lineage>
        <taxon>Bacteria</taxon>
        <taxon>Bacillati</taxon>
        <taxon>Actinomycetota</taxon>
        <taxon>Actinomycetes</taxon>
        <taxon>Kitasatosporales</taxon>
        <taxon>Streptomycetaceae</taxon>
        <taxon>Streptomyces</taxon>
    </lineage>
</organism>
<dbReference type="Proteomes" id="UP001500058">
    <property type="component" value="Unassembled WGS sequence"/>
</dbReference>
<comment type="caution">
    <text evidence="2">The sequence shown here is derived from an EMBL/GenBank/DDBJ whole genome shotgun (WGS) entry which is preliminary data.</text>
</comment>